<feature type="compositionally biased region" description="Acidic residues" evidence="2">
    <location>
        <begin position="80"/>
        <end position="90"/>
    </location>
</feature>
<feature type="region of interest" description="Disordered" evidence="2">
    <location>
        <begin position="159"/>
        <end position="201"/>
    </location>
</feature>
<protein>
    <submittedName>
        <fullName evidence="3">Uncharacterized protein</fullName>
    </submittedName>
</protein>
<feature type="region of interest" description="Disordered" evidence="2">
    <location>
        <begin position="77"/>
        <end position="100"/>
    </location>
</feature>
<evidence type="ECO:0000313" key="3">
    <source>
        <dbReference type="EMBL" id="PWG60327.1"/>
    </source>
</evidence>
<organism evidence="3 4">
    <name type="scientific">Bifidobacterium catulorum</name>
    <dbReference type="NCBI Taxonomy" id="1630173"/>
    <lineage>
        <taxon>Bacteria</taxon>
        <taxon>Bacillati</taxon>
        <taxon>Actinomycetota</taxon>
        <taxon>Actinomycetes</taxon>
        <taxon>Bifidobacteriales</taxon>
        <taxon>Bifidobacteriaceae</taxon>
        <taxon>Bifidobacterium</taxon>
    </lineage>
</organism>
<sequence>MSEEQIVYLRSLRAVKKVSSNRIRYTEEFKKNCMERYFNGESPAVIFREAGLDSSIIGYKRIERCIARWRQEGYGLPEDSASDADGDQAEDVAVRGEARRERAREVRTRSIYKPGMKLRAKRNSDLRDILIAQQVRRIDELEHEIERLRYHCHELEKHGHDEHDAGVDEGSDAPNRTMPGTEADATAKAGTGASGDADLAR</sequence>
<reference evidence="3 4" key="1">
    <citation type="journal article" date="2018" name="Int. J. Syst. Evol. Microbiol.">
        <title>Bifidobacterium catulorum sp. nov., a novel taxon from the faeces of the baby common marmoset (Callithrix jacchus).</title>
        <authorList>
            <person name="Modesto M."/>
            <person name="Michelini S."/>
            <person name="Oki K."/>
            <person name="Biavati B."/>
            <person name="Watanabe K."/>
            <person name="Mattarelli P."/>
        </authorList>
    </citation>
    <scope>NUCLEOTIDE SEQUENCE [LARGE SCALE GENOMIC DNA]</scope>
    <source>
        <strain evidence="3 4">MRM 8.19</strain>
    </source>
</reference>
<comment type="caution">
    <text evidence="3">The sequence shown here is derived from an EMBL/GenBank/DDBJ whole genome shotgun (WGS) entry which is preliminary data.</text>
</comment>
<keyword evidence="1" id="KW-0175">Coiled coil</keyword>
<dbReference type="AlphaFoldDB" id="A0A2U2MU02"/>
<dbReference type="InterPro" id="IPR046929">
    <property type="entry name" value="HTH_Tnp"/>
</dbReference>
<feature type="coiled-coil region" evidence="1">
    <location>
        <begin position="131"/>
        <end position="158"/>
    </location>
</feature>
<dbReference type="EMBL" id="QFFN01000004">
    <property type="protein sequence ID" value="PWG60327.1"/>
    <property type="molecule type" value="Genomic_DNA"/>
</dbReference>
<dbReference type="Pfam" id="PF20310">
    <property type="entry name" value="HTH_Tnp_2"/>
    <property type="match status" value="1"/>
</dbReference>
<keyword evidence="4" id="KW-1185">Reference proteome</keyword>
<evidence type="ECO:0000256" key="1">
    <source>
        <dbReference type="SAM" id="Coils"/>
    </source>
</evidence>
<evidence type="ECO:0000256" key="2">
    <source>
        <dbReference type="SAM" id="MobiDB-lite"/>
    </source>
</evidence>
<name>A0A2U2MU02_9BIFI</name>
<proteinExistence type="predicted"/>
<evidence type="ECO:0000313" key="4">
    <source>
        <dbReference type="Proteomes" id="UP000245753"/>
    </source>
</evidence>
<dbReference type="Proteomes" id="UP000245753">
    <property type="component" value="Unassembled WGS sequence"/>
</dbReference>
<gene>
    <name evidence="3" type="ORF">DF200_02840</name>
</gene>
<accession>A0A2U2MU02</accession>